<sequence>MAYRDVCHQRQRPSLDEILPADGVIDEVAVTSSSASPASILPQSPAAVSLCSPVAASPLFEAPALLTLTPPANDISPSQNYSVFTKAQKRFIVVMVTLAAFISPLSAQIYYPIMRMLVDTYGFDSMAPINLTITTYMLLQGLAPVILGPFSDACGRRLAYILSFMIYTAANIGLALQESYAALMVLRCLQSAGNSGTVSFGYGVIADISTPAERGSYTGIMAAGVMIAPALGPVIGGLIASFFGWRIVFLFLALVSGVFLAVYVLFVPETARRIVGDGSVVPKEWWRRPVVQWCTHRALPRTERVQGDGTNPSATSSTNARLRLSLSALSILLQADALILISTIGLLLFSNIALLTSTPYLFTVVYNLSTLKIGLCFLPLGVGASLGAIITGKVLDWNYQRHARALSLPLDMNGATDLRDFPIEHARLQAFFPAILLCLATMIPYGFALENTAHISVPLVLQFFNGFATISAINALNTLLVDLFPASPATAAAACNLVRCWLGALGAAVVENMLRDMGFGWCFVFLGAVFGIGGAVGWAEYAFGRGWRNKRAARIDKNEKKRNERNVTAAGAGAGAGGESGICTGTVEEGAKREAPA</sequence>
<evidence type="ECO:0000313" key="8">
    <source>
        <dbReference type="EMBL" id="KAL2798375.1"/>
    </source>
</evidence>
<dbReference type="Proteomes" id="UP001610563">
    <property type="component" value="Unassembled WGS sequence"/>
</dbReference>
<feature type="transmembrane region" description="Helical" evidence="6">
    <location>
        <begin position="459"/>
        <end position="481"/>
    </location>
</feature>
<evidence type="ECO:0000256" key="4">
    <source>
        <dbReference type="ARBA" id="ARBA00023136"/>
    </source>
</evidence>
<accession>A0ABR4GIM5</accession>
<feature type="transmembrane region" description="Helical" evidence="6">
    <location>
        <begin position="91"/>
        <end position="113"/>
    </location>
</feature>
<reference evidence="8 9" key="1">
    <citation type="submission" date="2024-07" db="EMBL/GenBank/DDBJ databases">
        <title>Section-level genome sequencing and comparative genomics of Aspergillus sections Usti and Cavernicolus.</title>
        <authorList>
            <consortium name="Lawrence Berkeley National Laboratory"/>
            <person name="Nybo J.L."/>
            <person name="Vesth T.C."/>
            <person name="Theobald S."/>
            <person name="Frisvad J.C."/>
            <person name="Larsen T.O."/>
            <person name="Kjaerboelling I."/>
            <person name="Rothschild-Mancinelli K."/>
            <person name="Lyhne E.K."/>
            <person name="Kogle M.E."/>
            <person name="Barry K."/>
            <person name="Clum A."/>
            <person name="Na H."/>
            <person name="Ledsgaard L."/>
            <person name="Lin J."/>
            <person name="Lipzen A."/>
            <person name="Kuo A."/>
            <person name="Riley R."/>
            <person name="Mondo S."/>
            <person name="Labutti K."/>
            <person name="Haridas S."/>
            <person name="Pangalinan J."/>
            <person name="Salamov A.A."/>
            <person name="Simmons B.A."/>
            <person name="Magnuson J.K."/>
            <person name="Chen J."/>
            <person name="Drula E."/>
            <person name="Henrissat B."/>
            <person name="Wiebenga A."/>
            <person name="Lubbers R.J."/>
            <person name="Gomes A.C."/>
            <person name="Makela M.R."/>
            <person name="Stajich J."/>
            <person name="Grigoriev I.V."/>
            <person name="Mortensen U.H."/>
            <person name="De Vries R.P."/>
            <person name="Baker S.E."/>
            <person name="Andersen M.R."/>
        </authorList>
    </citation>
    <scope>NUCLEOTIDE SEQUENCE [LARGE SCALE GENOMIC DNA]</scope>
    <source>
        <strain evidence="8 9">CBS 209.92</strain>
    </source>
</reference>
<evidence type="ECO:0000313" key="9">
    <source>
        <dbReference type="Proteomes" id="UP001610563"/>
    </source>
</evidence>
<feature type="transmembrane region" description="Helical" evidence="6">
    <location>
        <begin position="331"/>
        <end position="352"/>
    </location>
</feature>
<dbReference type="PANTHER" id="PTHR23502:SF150">
    <property type="entry name" value="MAJOR FACILITATOR SUPERFAMILY (MFS) PROFILE DOMAIN-CONTAINING PROTEIN-RELATED"/>
    <property type="match status" value="1"/>
</dbReference>
<evidence type="ECO:0000256" key="1">
    <source>
        <dbReference type="ARBA" id="ARBA00004141"/>
    </source>
</evidence>
<feature type="transmembrane region" description="Helical" evidence="6">
    <location>
        <begin position="133"/>
        <end position="151"/>
    </location>
</feature>
<dbReference type="PANTHER" id="PTHR23502">
    <property type="entry name" value="MAJOR FACILITATOR SUPERFAMILY"/>
    <property type="match status" value="1"/>
</dbReference>
<evidence type="ECO:0000259" key="7">
    <source>
        <dbReference type="PROSITE" id="PS50850"/>
    </source>
</evidence>
<feature type="domain" description="Major facilitator superfamily (MFS) profile" evidence="7">
    <location>
        <begin position="92"/>
        <end position="545"/>
    </location>
</feature>
<evidence type="ECO:0000256" key="2">
    <source>
        <dbReference type="ARBA" id="ARBA00022692"/>
    </source>
</evidence>
<dbReference type="EMBL" id="JBFTWV010000013">
    <property type="protein sequence ID" value="KAL2798375.1"/>
    <property type="molecule type" value="Genomic_DNA"/>
</dbReference>
<evidence type="ECO:0000256" key="6">
    <source>
        <dbReference type="SAM" id="Phobius"/>
    </source>
</evidence>
<feature type="transmembrane region" description="Helical" evidence="6">
    <location>
        <begin position="158"/>
        <end position="176"/>
    </location>
</feature>
<proteinExistence type="predicted"/>
<gene>
    <name evidence="8" type="ORF">BJX66DRAFT_295479</name>
</gene>
<dbReference type="PROSITE" id="PS50850">
    <property type="entry name" value="MFS"/>
    <property type="match status" value="1"/>
</dbReference>
<feature type="transmembrane region" description="Helical" evidence="6">
    <location>
        <begin position="217"/>
        <end position="239"/>
    </location>
</feature>
<feature type="transmembrane region" description="Helical" evidence="6">
    <location>
        <begin position="518"/>
        <end position="541"/>
    </location>
</feature>
<dbReference type="InterPro" id="IPR036259">
    <property type="entry name" value="MFS_trans_sf"/>
</dbReference>
<keyword evidence="2 6" id="KW-0812">Transmembrane</keyword>
<comment type="caution">
    <text evidence="8">The sequence shown here is derived from an EMBL/GenBank/DDBJ whole genome shotgun (WGS) entry which is preliminary data.</text>
</comment>
<feature type="transmembrane region" description="Helical" evidence="6">
    <location>
        <begin position="493"/>
        <end position="512"/>
    </location>
</feature>
<comment type="subcellular location">
    <subcellularLocation>
        <location evidence="1">Membrane</location>
        <topology evidence="1">Multi-pass membrane protein</topology>
    </subcellularLocation>
</comment>
<dbReference type="InterPro" id="IPR020846">
    <property type="entry name" value="MFS_dom"/>
</dbReference>
<keyword evidence="4 6" id="KW-0472">Membrane</keyword>
<feature type="region of interest" description="Disordered" evidence="5">
    <location>
        <begin position="557"/>
        <end position="597"/>
    </location>
</feature>
<keyword evidence="3 6" id="KW-1133">Transmembrane helix</keyword>
<feature type="transmembrane region" description="Helical" evidence="6">
    <location>
        <begin position="428"/>
        <end position="447"/>
    </location>
</feature>
<protein>
    <submittedName>
        <fullName evidence="8">Major facilitator superfamily domain-containing protein</fullName>
    </submittedName>
</protein>
<keyword evidence="9" id="KW-1185">Reference proteome</keyword>
<dbReference type="InterPro" id="IPR011701">
    <property type="entry name" value="MFS"/>
</dbReference>
<evidence type="ECO:0000256" key="5">
    <source>
        <dbReference type="SAM" id="MobiDB-lite"/>
    </source>
</evidence>
<name>A0ABR4GIM5_9EURO</name>
<feature type="transmembrane region" description="Helical" evidence="6">
    <location>
        <begin position="372"/>
        <end position="395"/>
    </location>
</feature>
<evidence type="ECO:0000256" key="3">
    <source>
        <dbReference type="ARBA" id="ARBA00022989"/>
    </source>
</evidence>
<dbReference type="SUPFAM" id="SSF103473">
    <property type="entry name" value="MFS general substrate transporter"/>
    <property type="match status" value="1"/>
</dbReference>
<dbReference type="Gene3D" id="1.20.1250.20">
    <property type="entry name" value="MFS general substrate transporter like domains"/>
    <property type="match status" value="1"/>
</dbReference>
<feature type="transmembrane region" description="Helical" evidence="6">
    <location>
        <begin position="245"/>
        <end position="266"/>
    </location>
</feature>
<dbReference type="Pfam" id="PF07690">
    <property type="entry name" value="MFS_1"/>
    <property type="match status" value="1"/>
</dbReference>
<organism evidence="8 9">
    <name type="scientific">Aspergillus keveii</name>
    <dbReference type="NCBI Taxonomy" id="714993"/>
    <lineage>
        <taxon>Eukaryota</taxon>
        <taxon>Fungi</taxon>
        <taxon>Dikarya</taxon>
        <taxon>Ascomycota</taxon>
        <taxon>Pezizomycotina</taxon>
        <taxon>Eurotiomycetes</taxon>
        <taxon>Eurotiomycetidae</taxon>
        <taxon>Eurotiales</taxon>
        <taxon>Aspergillaceae</taxon>
        <taxon>Aspergillus</taxon>
        <taxon>Aspergillus subgen. Nidulantes</taxon>
    </lineage>
</organism>